<name>A0A371K0Z9_9GAMM</name>
<accession>A0A371K0Z9</accession>
<proteinExistence type="predicted"/>
<protein>
    <submittedName>
        <fullName evidence="1">Uncharacterized protein</fullName>
    </submittedName>
</protein>
<dbReference type="RefSeq" id="WP_115860104.1">
    <property type="nucleotide sequence ID" value="NZ_QTSU01000002.1"/>
</dbReference>
<reference evidence="1 2" key="1">
    <citation type="submission" date="2018-08" db="EMBL/GenBank/DDBJ databases">
        <title>Lysobacter sp. zong2l5, whole genome shotgun sequence.</title>
        <authorList>
            <person name="Zhang X."/>
            <person name="Feng G."/>
            <person name="Zhu H."/>
        </authorList>
    </citation>
    <scope>NUCLEOTIDE SEQUENCE [LARGE SCALE GENOMIC DNA]</scope>
    <source>
        <strain evidence="2">zong2l5</strain>
    </source>
</reference>
<comment type="caution">
    <text evidence="1">The sequence shown here is derived from an EMBL/GenBank/DDBJ whole genome shotgun (WGS) entry which is preliminary data.</text>
</comment>
<dbReference type="AlphaFoldDB" id="A0A371K0Z9"/>
<gene>
    <name evidence="1" type="ORF">DX914_15070</name>
</gene>
<sequence length="115" mass="12858">MTDFFVTLSGECSPWPSKADLVRHLRAGGLRVSEDEYSVRVEGETRFIFRYCCGDCGDASMVEADAGSAEPLLREAKSVSSVLALAGIRHQFDVYDSNHDFIAYLHHDWPSEREA</sequence>
<dbReference type="Proteomes" id="UP000264492">
    <property type="component" value="Unassembled WGS sequence"/>
</dbReference>
<dbReference type="EMBL" id="QTSU01000002">
    <property type="protein sequence ID" value="RDZ27540.1"/>
    <property type="molecule type" value="Genomic_DNA"/>
</dbReference>
<keyword evidence="2" id="KW-1185">Reference proteome</keyword>
<evidence type="ECO:0000313" key="2">
    <source>
        <dbReference type="Proteomes" id="UP000264492"/>
    </source>
</evidence>
<dbReference type="OrthoDB" id="9787933at2"/>
<organism evidence="1 2">
    <name type="scientific">Lysobacter silvisoli</name>
    <dbReference type="NCBI Taxonomy" id="2293254"/>
    <lineage>
        <taxon>Bacteria</taxon>
        <taxon>Pseudomonadati</taxon>
        <taxon>Pseudomonadota</taxon>
        <taxon>Gammaproteobacteria</taxon>
        <taxon>Lysobacterales</taxon>
        <taxon>Lysobacteraceae</taxon>
        <taxon>Lysobacter</taxon>
    </lineage>
</organism>
<evidence type="ECO:0000313" key="1">
    <source>
        <dbReference type="EMBL" id="RDZ27540.1"/>
    </source>
</evidence>